<dbReference type="PANTHER" id="PTHR14226:SF57">
    <property type="entry name" value="BLR7027 PROTEIN"/>
    <property type="match status" value="1"/>
</dbReference>
<comment type="caution">
    <text evidence="7">The sequence shown here is derived from an EMBL/GenBank/DDBJ whole genome shotgun (WGS) entry which is preliminary data.</text>
</comment>
<evidence type="ECO:0000313" key="7">
    <source>
        <dbReference type="EMBL" id="GGZ81057.1"/>
    </source>
</evidence>
<dbReference type="Pfam" id="PF01734">
    <property type="entry name" value="Patatin"/>
    <property type="match status" value="1"/>
</dbReference>
<keyword evidence="1 4" id="KW-0378">Hydrolase</keyword>
<evidence type="ECO:0000313" key="8">
    <source>
        <dbReference type="Proteomes" id="UP000634660"/>
    </source>
</evidence>
<feature type="short sequence motif" description="GXSXG" evidence="4">
    <location>
        <begin position="113"/>
        <end position="117"/>
    </location>
</feature>
<organism evidence="7 8">
    <name type="scientific">Streptomyces subrutilus</name>
    <dbReference type="NCBI Taxonomy" id="36818"/>
    <lineage>
        <taxon>Bacteria</taxon>
        <taxon>Bacillati</taxon>
        <taxon>Actinomycetota</taxon>
        <taxon>Actinomycetes</taxon>
        <taxon>Kitasatosporales</taxon>
        <taxon>Streptomycetaceae</taxon>
        <taxon>Streptomyces</taxon>
    </lineage>
</organism>
<dbReference type="PROSITE" id="PS51635">
    <property type="entry name" value="PNPLA"/>
    <property type="match status" value="1"/>
</dbReference>
<dbReference type="PANTHER" id="PTHR14226">
    <property type="entry name" value="NEUROPATHY TARGET ESTERASE/SWISS CHEESE D.MELANOGASTER"/>
    <property type="match status" value="1"/>
</dbReference>
<evidence type="ECO:0000256" key="1">
    <source>
        <dbReference type="ARBA" id="ARBA00022801"/>
    </source>
</evidence>
<keyword evidence="3 4" id="KW-0443">Lipid metabolism</keyword>
<evidence type="ECO:0000256" key="4">
    <source>
        <dbReference type="PROSITE-ProRule" id="PRU01161"/>
    </source>
</evidence>
<evidence type="ECO:0000256" key="5">
    <source>
        <dbReference type="SAM" id="MobiDB-lite"/>
    </source>
</evidence>
<dbReference type="InterPro" id="IPR002641">
    <property type="entry name" value="PNPLA_dom"/>
</dbReference>
<feature type="short sequence motif" description="DGA/G" evidence="4">
    <location>
        <begin position="257"/>
        <end position="259"/>
    </location>
</feature>
<dbReference type="AlphaFoldDB" id="A0A918V960"/>
<feature type="active site" description="Proton acceptor" evidence="4">
    <location>
        <position position="257"/>
    </location>
</feature>
<dbReference type="Proteomes" id="UP000634660">
    <property type="component" value="Unassembled WGS sequence"/>
</dbReference>
<feature type="region of interest" description="Disordered" evidence="5">
    <location>
        <begin position="1"/>
        <end position="43"/>
    </location>
</feature>
<dbReference type="EMBL" id="BMVX01000018">
    <property type="protein sequence ID" value="GGZ81057.1"/>
    <property type="molecule type" value="Genomic_DNA"/>
</dbReference>
<gene>
    <name evidence="7" type="ORF">GCM10010371_45880</name>
</gene>
<reference evidence="7" key="1">
    <citation type="journal article" date="2014" name="Int. J. Syst. Evol. Microbiol.">
        <title>Complete genome sequence of Corynebacterium casei LMG S-19264T (=DSM 44701T), isolated from a smear-ripened cheese.</title>
        <authorList>
            <consortium name="US DOE Joint Genome Institute (JGI-PGF)"/>
            <person name="Walter F."/>
            <person name="Albersmeier A."/>
            <person name="Kalinowski J."/>
            <person name="Ruckert C."/>
        </authorList>
    </citation>
    <scope>NUCLEOTIDE SEQUENCE</scope>
    <source>
        <strain evidence="7">JCM 4834</strain>
    </source>
</reference>
<accession>A0A918V960</accession>
<dbReference type="GO" id="GO:0016787">
    <property type="term" value="F:hydrolase activity"/>
    <property type="evidence" value="ECO:0007669"/>
    <property type="project" value="UniProtKB-UniRule"/>
</dbReference>
<feature type="domain" description="PNPLA" evidence="6">
    <location>
        <begin position="78"/>
        <end position="270"/>
    </location>
</feature>
<evidence type="ECO:0000256" key="3">
    <source>
        <dbReference type="ARBA" id="ARBA00023098"/>
    </source>
</evidence>
<evidence type="ECO:0000259" key="6">
    <source>
        <dbReference type="PROSITE" id="PS51635"/>
    </source>
</evidence>
<name>A0A918V960_9ACTN</name>
<keyword evidence="2 4" id="KW-0442">Lipid degradation</keyword>
<feature type="active site" description="Nucleophile" evidence="4">
    <location>
        <position position="115"/>
    </location>
</feature>
<dbReference type="SUPFAM" id="SSF52151">
    <property type="entry name" value="FabD/lysophospholipase-like"/>
    <property type="match status" value="1"/>
</dbReference>
<dbReference type="InterPro" id="IPR050301">
    <property type="entry name" value="NTE"/>
</dbReference>
<reference evidence="7" key="2">
    <citation type="submission" date="2020-09" db="EMBL/GenBank/DDBJ databases">
        <authorList>
            <person name="Sun Q."/>
            <person name="Ohkuma M."/>
        </authorList>
    </citation>
    <scope>NUCLEOTIDE SEQUENCE</scope>
    <source>
        <strain evidence="7">JCM 4834</strain>
    </source>
</reference>
<feature type="short sequence motif" description="GXGXXG" evidence="4">
    <location>
        <begin position="82"/>
        <end position="87"/>
    </location>
</feature>
<proteinExistence type="predicted"/>
<protein>
    <recommendedName>
        <fullName evidence="6">PNPLA domain-containing protein</fullName>
    </recommendedName>
</protein>
<dbReference type="GO" id="GO:0016042">
    <property type="term" value="P:lipid catabolic process"/>
    <property type="evidence" value="ECO:0007669"/>
    <property type="project" value="UniProtKB-UniRule"/>
</dbReference>
<dbReference type="InterPro" id="IPR016035">
    <property type="entry name" value="Acyl_Trfase/lysoPLipase"/>
</dbReference>
<dbReference type="Gene3D" id="3.40.1090.10">
    <property type="entry name" value="Cytosolic phospholipase A2 catalytic domain"/>
    <property type="match status" value="2"/>
</dbReference>
<evidence type="ECO:0000256" key="2">
    <source>
        <dbReference type="ARBA" id="ARBA00022963"/>
    </source>
</evidence>
<sequence>MPARGARSGAVTKDTPAQQFPRAARTPGAATVTSVGGGRPQPVPVRPWWRRAVCGRLPVVTTGTHGSRERAMGSGTALVLGGGGLTGVGWECGILYGLARAGVDLTTADLVVGTSAGSVVGAQLTSGRLTARELYERQLGDPVGELPARLGAGLIARYALAVLRSREATAYRRRVGALALAADTGSEAERRTVLEGRLVSHAWPERRLVVTAVDALTGDLRAFDKDGGSGLVDAVSASCAVPGVWPPVTVGGRRFIDGGVRSATNADLAAGHDRVVVLAPIARGTALVPAPSAQAARLRAAGARVLLITPSAAARKAFGRNVLDPARRDPAARAGLAQAAELAEAAEAVWTG</sequence>